<dbReference type="PANTHER" id="PTHR47763">
    <property type="entry name" value="ALPHA-PROTEIN KINASE VWKA"/>
    <property type="match status" value="1"/>
</dbReference>
<dbReference type="AlphaFoldDB" id="A0AAN8N6E0"/>
<protein>
    <recommendedName>
        <fullName evidence="4">VWFA domain-containing protein</fullName>
    </recommendedName>
</protein>
<dbReference type="EMBL" id="JAVHJM010000015">
    <property type="protein sequence ID" value="KAK6497312.1"/>
    <property type="molecule type" value="Genomic_DNA"/>
</dbReference>
<keyword evidence="3" id="KW-0732">Signal</keyword>
<dbReference type="Gene3D" id="3.40.50.410">
    <property type="entry name" value="von Willebrand factor, type A domain"/>
    <property type="match status" value="1"/>
</dbReference>
<dbReference type="CDD" id="cd00198">
    <property type="entry name" value="vWFA"/>
    <property type="match status" value="1"/>
</dbReference>
<gene>
    <name evidence="5" type="ORF">TWF506_004785</name>
</gene>
<dbReference type="Proteomes" id="UP001307849">
    <property type="component" value="Unassembled WGS sequence"/>
</dbReference>
<proteinExistence type="predicted"/>
<sequence length="362" mass="40613">MKAESRSIAGLFKEAYSTDLLFLIDTTGSMQPYIEAVKKNVKGIINDISTEFQRDADIRIAVVGYKDHSDEMNIQFLDFTSSYARVRLFLNNLEACGGGADAPEDVLGGVNQALKAAWKHRVRCIIHIGDAPPHSRTLRDLEDSEDYYCVPGSEPHRLTLEPLVDNMIEKRINYAFLRINNSTDRMTYSIFRKYAAVSPNCSLVKQNTYHKKASGCFSPKGNDAHSHSGRLLMHEAKLGIRFSRLRHLIVGAVTTSASLTSTPHNFAVGESLSTPNISIETAVPQWDIPEWFNETLRLQGQIPDITVYSADTLDKMMESDDNIPMRPMKLKIHKRHLPFAQGAMRAAFYAPTAVRSRQPIVL</sequence>
<keyword evidence="6" id="KW-1185">Reference proteome</keyword>
<dbReference type="Gene3D" id="3.30.200.20">
    <property type="entry name" value="Phosphorylase Kinase, domain 1"/>
    <property type="match status" value="1"/>
</dbReference>
<name>A0AAN8N6E0_9PEZI</name>
<organism evidence="5 6">
    <name type="scientific">Arthrobotrys conoides</name>
    <dbReference type="NCBI Taxonomy" id="74498"/>
    <lineage>
        <taxon>Eukaryota</taxon>
        <taxon>Fungi</taxon>
        <taxon>Dikarya</taxon>
        <taxon>Ascomycota</taxon>
        <taxon>Pezizomycotina</taxon>
        <taxon>Orbiliomycetes</taxon>
        <taxon>Orbiliales</taxon>
        <taxon>Orbiliaceae</taxon>
        <taxon>Arthrobotrys</taxon>
    </lineage>
</organism>
<dbReference type="Pfam" id="PF25106">
    <property type="entry name" value="VWA_4"/>
    <property type="match status" value="1"/>
</dbReference>
<dbReference type="PROSITE" id="PS50234">
    <property type="entry name" value="VWFA"/>
    <property type="match status" value="1"/>
</dbReference>
<keyword evidence="2" id="KW-0964">Secreted</keyword>
<evidence type="ECO:0000259" key="4">
    <source>
        <dbReference type="PROSITE" id="PS50234"/>
    </source>
</evidence>
<comment type="subcellular location">
    <subcellularLocation>
        <location evidence="1">Secreted</location>
    </subcellularLocation>
</comment>
<feature type="domain" description="VWFA" evidence="4">
    <location>
        <begin position="19"/>
        <end position="209"/>
    </location>
</feature>
<dbReference type="InterPro" id="IPR036465">
    <property type="entry name" value="vWFA_dom_sf"/>
</dbReference>
<dbReference type="SUPFAM" id="SSF53300">
    <property type="entry name" value="vWA-like"/>
    <property type="match status" value="1"/>
</dbReference>
<reference evidence="5 6" key="1">
    <citation type="submission" date="2019-10" db="EMBL/GenBank/DDBJ databases">
        <authorList>
            <person name="Palmer J.M."/>
        </authorList>
    </citation>
    <scope>NUCLEOTIDE SEQUENCE [LARGE SCALE GENOMIC DNA]</scope>
    <source>
        <strain evidence="5 6">TWF506</strain>
    </source>
</reference>
<accession>A0AAN8N6E0</accession>
<evidence type="ECO:0000256" key="1">
    <source>
        <dbReference type="ARBA" id="ARBA00004613"/>
    </source>
</evidence>
<evidence type="ECO:0000256" key="3">
    <source>
        <dbReference type="ARBA" id="ARBA00022729"/>
    </source>
</evidence>
<dbReference type="InterPro" id="IPR002035">
    <property type="entry name" value="VWF_A"/>
</dbReference>
<evidence type="ECO:0000313" key="5">
    <source>
        <dbReference type="EMBL" id="KAK6497312.1"/>
    </source>
</evidence>
<dbReference type="InterPro" id="IPR052969">
    <property type="entry name" value="Thr-specific_kinase-like"/>
</dbReference>
<dbReference type="InterPro" id="IPR056861">
    <property type="entry name" value="HMCN1-like_VWA"/>
</dbReference>
<comment type="caution">
    <text evidence="5">The sequence shown here is derived from an EMBL/GenBank/DDBJ whole genome shotgun (WGS) entry which is preliminary data.</text>
</comment>
<evidence type="ECO:0000256" key="2">
    <source>
        <dbReference type="ARBA" id="ARBA00022525"/>
    </source>
</evidence>
<dbReference type="PANTHER" id="PTHR47763:SF4">
    <property type="entry name" value="ALPHA-PROTEIN KINASE VWKA"/>
    <property type="match status" value="1"/>
</dbReference>
<evidence type="ECO:0000313" key="6">
    <source>
        <dbReference type="Proteomes" id="UP001307849"/>
    </source>
</evidence>